<evidence type="ECO:0000313" key="3">
    <source>
        <dbReference type="Proteomes" id="UP001155182"/>
    </source>
</evidence>
<dbReference type="EMBL" id="JAMWYS010000053">
    <property type="protein sequence ID" value="MCO4294240.1"/>
    <property type="molecule type" value="Genomic_DNA"/>
</dbReference>
<name>A0A9X2F4U4_9SPHI</name>
<keyword evidence="3" id="KW-1185">Reference proteome</keyword>
<dbReference type="Proteomes" id="UP001155182">
    <property type="component" value="Unassembled WGS sequence"/>
</dbReference>
<evidence type="ECO:0000313" key="2">
    <source>
        <dbReference type="EMBL" id="MCO4294240.1"/>
    </source>
</evidence>
<comment type="caution">
    <text evidence="2">The sequence shown here is derived from an EMBL/GenBank/DDBJ whole genome shotgun (WGS) entry which is preliminary data.</text>
</comment>
<gene>
    <name evidence="2" type="ORF">NF867_15370</name>
</gene>
<feature type="signal peptide" evidence="1">
    <location>
        <begin position="1"/>
        <end position="20"/>
    </location>
</feature>
<protein>
    <submittedName>
        <fullName evidence="2">Uncharacterized protein</fullName>
    </submittedName>
</protein>
<dbReference type="AlphaFoldDB" id="A0A9X2F4U4"/>
<evidence type="ECO:0000256" key="1">
    <source>
        <dbReference type="SAM" id="SignalP"/>
    </source>
</evidence>
<organism evidence="2 3">
    <name type="scientific">Solitalea agri</name>
    <dbReference type="NCBI Taxonomy" id="2953739"/>
    <lineage>
        <taxon>Bacteria</taxon>
        <taxon>Pseudomonadati</taxon>
        <taxon>Bacteroidota</taxon>
        <taxon>Sphingobacteriia</taxon>
        <taxon>Sphingobacteriales</taxon>
        <taxon>Sphingobacteriaceae</taxon>
        <taxon>Solitalea</taxon>
    </lineage>
</organism>
<dbReference type="RefSeq" id="WP_252589268.1">
    <property type="nucleotide sequence ID" value="NZ_JAMWYS010000053.1"/>
</dbReference>
<sequence>MKKIALLLIIALASIQVASAQKKWDDLSKEEKISKAKAFRADNQNYLKTTLGMTATQLTDIDNVNACYLSTLDRIDRYGKTDEDKEKLAEFATAARSAQLDAIMGTEKRDKFVAYVQEKLKKAGVNLE</sequence>
<reference evidence="2" key="1">
    <citation type="submission" date="2022-06" db="EMBL/GenBank/DDBJ databases">
        <title>Solitalea sp. MAHUQ-68 isolated from rhizospheric soil.</title>
        <authorList>
            <person name="Huq M.A."/>
        </authorList>
    </citation>
    <scope>NUCLEOTIDE SEQUENCE</scope>
    <source>
        <strain evidence="2">MAHUQ-68</strain>
    </source>
</reference>
<proteinExistence type="predicted"/>
<keyword evidence="1" id="KW-0732">Signal</keyword>
<accession>A0A9X2F4U4</accession>
<feature type="chain" id="PRO_5040718184" evidence="1">
    <location>
        <begin position="21"/>
        <end position="128"/>
    </location>
</feature>